<comment type="caution">
    <text evidence="2">The sequence shown here is derived from an EMBL/GenBank/DDBJ whole genome shotgun (WGS) entry which is preliminary data.</text>
</comment>
<dbReference type="EMBL" id="MQVM01000021">
    <property type="protein sequence ID" value="ONH72420.1"/>
    <property type="molecule type" value="Genomic_DNA"/>
</dbReference>
<evidence type="ECO:0000256" key="1">
    <source>
        <dbReference type="ARBA" id="ARBA00006218"/>
    </source>
</evidence>
<dbReference type="AlphaFoldDB" id="A0A1V2LIP4"/>
<dbReference type="InterPro" id="IPR007194">
    <property type="entry name" value="TRAPP_component"/>
</dbReference>
<dbReference type="GO" id="GO:0006888">
    <property type="term" value="P:endoplasmic reticulum to Golgi vesicle-mediated transport"/>
    <property type="evidence" value="ECO:0007669"/>
    <property type="project" value="TreeGrafter"/>
</dbReference>
<name>A0A1V2LIP4_PICKU</name>
<dbReference type="PANTHER" id="PTHR12817:SF0">
    <property type="entry name" value="GEO08327P1"/>
    <property type="match status" value="1"/>
</dbReference>
<dbReference type="VEuPathDB" id="FungiDB:C5L36_0E04810"/>
<dbReference type="Pfam" id="PF04051">
    <property type="entry name" value="TRAPP"/>
    <property type="match status" value="1"/>
</dbReference>
<dbReference type="GO" id="GO:0005802">
    <property type="term" value="C:trans-Golgi network"/>
    <property type="evidence" value="ECO:0007669"/>
    <property type="project" value="TreeGrafter"/>
</dbReference>
<evidence type="ECO:0000313" key="3">
    <source>
        <dbReference type="Proteomes" id="UP000189274"/>
    </source>
</evidence>
<sequence length="166" mass="17199">MATGSTTSMKNVSITTLEYLLNEHCVRHSEAELHALGIAVGTKAALRLLEGGAPQGGPPQGDPPVLRTPLECVKFVCRDVWAALEGRAMDSLRTNHAGTFLLRDAGALCYRRCWAGAPEETLGSSGRFLAFSGGVLVGALAATGVAAKVEVAGTETGGAEYTVEVA</sequence>
<comment type="similarity">
    <text evidence="1">Belongs to the TRAPP small subunits family. BET3 subfamily.</text>
</comment>
<reference evidence="3" key="1">
    <citation type="journal article" date="2017" name="Genome Announc.">
        <title>Genome sequences of Cyberlindnera fabianii 65, Pichia kudriavzevii 129, and Saccharomyces cerevisiae 131 isolated from fermented masau fruits in Zimbabwe.</title>
        <authorList>
            <person name="van Rijswijck I.M.H."/>
            <person name="Derks M.F.L."/>
            <person name="Abee T."/>
            <person name="de Ridder D."/>
            <person name="Smid E.J."/>
        </authorList>
    </citation>
    <scope>NUCLEOTIDE SEQUENCE [LARGE SCALE GENOMIC DNA]</scope>
    <source>
        <strain evidence="3">129</strain>
    </source>
</reference>
<dbReference type="PANTHER" id="PTHR12817">
    <property type="entry name" value="TRAFFICKING PROTEIN PARTICLE COMPLEX SUBUNIT 6B"/>
    <property type="match status" value="1"/>
</dbReference>
<dbReference type="SUPFAM" id="SSF111126">
    <property type="entry name" value="Ligand-binding domain in the NO signalling and Golgi transport"/>
    <property type="match status" value="1"/>
</dbReference>
<evidence type="ECO:0000313" key="2">
    <source>
        <dbReference type="EMBL" id="ONH72420.1"/>
    </source>
</evidence>
<dbReference type="InterPro" id="IPR037992">
    <property type="entry name" value="TRAPPC6/Trs33"/>
</dbReference>
<dbReference type="InterPro" id="IPR024096">
    <property type="entry name" value="NO_sig/Golgi_transp_ligand-bd"/>
</dbReference>
<gene>
    <name evidence="2" type="ORF">BOH78_3806</name>
</gene>
<organism evidence="2 3">
    <name type="scientific">Pichia kudriavzevii</name>
    <name type="common">Yeast</name>
    <name type="synonym">Issatchenkia orientalis</name>
    <dbReference type="NCBI Taxonomy" id="4909"/>
    <lineage>
        <taxon>Eukaryota</taxon>
        <taxon>Fungi</taxon>
        <taxon>Dikarya</taxon>
        <taxon>Ascomycota</taxon>
        <taxon>Saccharomycotina</taxon>
        <taxon>Pichiomycetes</taxon>
        <taxon>Pichiales</taxon>
        <taxon>Pichiaceae</taxon>
        <taxon>Pichia</taxon>
    </lineage>
</organism>
<dbReference type="GO" id="GO:0005801">
    <property type="term" value="C:cis-Golgi network"/>
    <property type="evidence" value="ECO:0007669"/>
    <property type="project" value="TreeGrafter"/>
</dbReference>
<dbReference type="GO" id="GO:0030008">
    <property type="term" value="C:TRAPP complex"/>
    <property type="evidence" value="ECO:0007669"/>
    <property type="project" value="TreeGrafter"/>
</dbReference>
<protein>
    <submittedName>
        <fullName evidence="2">Trafficking protein particle complex subunit 6A</fullName>
    </submittedName>
</protein>
<proteinExistence type="inferred from homology"/>
<dbReference type="Proteomes" id="UP000189274">
    <property type="component" value="Unassembled WGS sequence"/>
</dbReference>
<accession>A0A1V2LIP4</accession>
<dbReference type="Gene3D" id="3.30.1380.20">
    <property type="entry name" value="Trafficking protein particle complex subunit 3"/>
    <property type="match status" value="1"/>
</dbReference>